<dbReference type="GO" id="GO:0016747">
    <property type="term" value="F:acyltransferase activity, transferring groups other than amino-acyl groups"/>
    <property type="evidence" value="ECO:0007669"/>
    <property type="project" value="InterPro"/>
</dbReference>
<dbReference type="EMBL" id="AGUD01000058">
    <property type="protein sequence ID" value="EHN11877.1"/>
    <property type="molecule type" value="Genomic_DNA"/>
</dbReference>
<evidence type="ECO:0000256" key="1">
    <source>
        <dbReference type="ARBA" id="ARBA00022679"/>
    </source>
</evidence>
<comment type="caution">
    <text evidence="4">The sequence shown here is derived from an EMBL/GenBank/DDBJ whole genome shotgun (WGS) entry which is preliminary data.</text>
</comment>
<name>H0E354_9ACTN</name>
<dbReference type="AlphaFoldDB" id="H0E354"/>
<evidence type="ECO:0000313" key="5">
    <source>
        <dbReference type="Proteomes" id="UP000005143"/>
    </source>
</evidence>
<dbReference type="RefSeq" id="WP_007572072.1">
    <property type="nucleotide sequence ID" value="NZ_AGUD01000058.1"/>
</dbReference>
<dbReference type="PANTHER" id="PTHR43877:SF1">
    <property type="entry name" value="ACETYLTRANSFERASE"/>
    <property type="match status" value="1"/>
</dbReference>
<dbReference type="SUPFAM" id="SSF55729">
    <property type="entry name" value="Acyl-CoA N-acyltransferases (Nat)"/>
    <property type="match status" value="1"/>
</dbReference>
<dbReference type="InterPro" id="IPR000182">
    <property type="entry name" value="GNAT_dom"/>
</dbReference>
<dbReference type="InterPro" id="IPR016181">
    <property type="entry name" value="Acyl_CoA_acyltransferase"/>
</dbReference>
<dbReference type="PROSITE" id="PS51186">
    <property type="entry name" value="GNAT"/>
    <property type="match status" value="1"/>
</dbReference>
<organism evidence="4 5">
    <name type="scientific">Patulibacter medicamentivorans</name>
    <dbReference type="NCBI Taxonomy" id="1097667"/>
    <lineage>
        <taxon>Bacteria</taxon>
        <taxon>Bacillati</taxon>
        <taxon>Actinomycetota</taxon>
        <taxon>Thermoleophilia</taxon>
        <taxon>Solirubrobacterales</taxon>
        <taxon>Patulibacteraceae</taxon>
        <taxon>Patulibacter</taxon>
    </lineage>
</organism>
<keyword evidence="2" id="KW-0012">Acyltransferase</keyword>
<dbReference type="OrthoDB" id="9805924at2"/>
<reference evidence="4 5" key="1">
    <citation type="journal article" date="2013" name="Biodegradation">
        <title>Quantitative proteomic analysis of ibuprofen-degrading Patulibacter sp. strain I11.</title>
        <authorList>
            <person name="Almeida B."/>
            <person name="Kjeldal H."/>
            <person name="Lolas I."/>
            <person name="Knudsen A.D."/>
            <person name="Carvalho G."/>
            <person name="Nielsen K.L."/>
            <person name="Barreto Crespo M.T."/>
            <person name="Stensballe A."/>
            <person name="Nielsen J.L."/>
        </authorList>
    </citation>
    <scope>NUCLEOTIDE SEQUENCE [LARGE SCALE GENOMIC DNA]</scope>
    <source>
        <strain evidence="4 5">I11</strain>
    </source>
</reference>
<evidence type="ECO:0000256" key="2">
    <source>
        <dbReference type="ARBA" id="ARBA00023315"/>
    </source>
</evidence>
<keyword evidence="1 4" id="KW-0808">Transferase</keyword>
<feature type="domain" description="N-acetyltransferase" evidence="3">
    <location>
        <begin position="21"/>
        <end position="157"/>
    </location>
</feature>
<gene>
    <name evidence="4" type="ORF">PAI11_12220</name>
</gene>
<dbReference type="InterPro" id="IPR050832">
    <property type="entry name" value="Bact_Acetyltransf"/>
</dbReference>
<protein>
    <submittedName>
        <fullName evidence="4">GCN5-related N-acetyltransferase</fullName>
    </submittedName>
</protein>
<keyword evidence="5" id="KW-1185">Reference proteome</keyword>
<evidence type="ECO:0000313" key="4">
    <source>
        <dbReference type="EMBL" id="EHN11877.1"/>
    </source>
</evidence>
<sequence>MSPHRIDLVGSGDVGALLPLMEAYCAFYEQTESIPAPPLDALEDLARTLISDPERHGIQLLARRDSDGTAVGFATVYWTWSTLDAARIAVLYDLYVSPSDRGSGLAQALIAGARDRARGHGARTLTWTTAPGNARAQAVYDRLGASRSTWVQYELAV</sequence>
<dbReference type="Pfam" id="PF00583">
    <property type="entry name" value="Acetyltransf_1"/>
    <property type="match status" value="1"/>
</dbReference>
<dbReference type="PANTHER" id="PTHR43877">
    <property type="entry name" value="AMINOALKYLPHOSPHONATE N-ACETYLTRANSFERASE-RELATED-RELATED"/>
    <property type="match status" value="1"/>
</dbReference>
<dbReference type="CDD" id="cd04301">
    <property type="entry name" value="NAT_SF"/>
    <property type="match status" value="1"/>
</dbReference>
<dbReference type="Proteomes" id="UP000005143">
    <property type="component" value="Unassembled WGS sequence"/>
</dbReference>
<accession>H0E354</accession>
<proteinExistence type="predicted"/>
<dbReference type="Gene3D" id="3.40.630.30">
    <property type="match status" value="1"/>
</dbReference>
<evidence type="ECO:0000259" key="3">
    <source>
        <dbReference type="PROSITE" id="PS51186"/>
    </source>
</evidence>